<evidence type="ECO:0000313" key="6">
    <source>
        <dbReference type="Proteomes" id="UP000185490"/>
    </source>
</evidence>
<dbReference type="PIRSF" id="PIRSF006779">
    <property type="entry name" value="UCP006779"/>
    <property type="match status" value="1"/>
</dbReference>
<proteinExistence type="inferred from homology"/>
<dbReference type="InterPro" id="IPR023227">
    <property type="entry name" value="SAM_OH_AdoTrfase_C_sf"/>
</dbReference>
<evidence type="ECO:0000313" key="5">
    <source>
        <dbReference type="EMBL" id="APT74755.1"/>
    </source>
</evidence>
<dbReference type="Gene3D" id="2.40.30.90">
    <property type="entry name" value="Bacterial fluorinating enzyme like"/>
    <property type="match status" value="1"/>
</dbReference>
<sequence length="252" mass="28740">MIVFMSDWGNTHYVGICKGVMRKITTNEIVDLTHQISSFNVREAMYILSRSFRHFPKGTVFLCVVDHGVGSSRKAIAARTENYFFVGPDNGLFTLVFEEEKPLEIRELTNKSYHYGNSETFHGRDIFSPAAAYITKGFFEELGTQLFNYATLPFFKAKKEKDKIFGEVAYIDKFGNIETNIPFDWIKGYEKVKICIKRKLISLPVLSYYSEIDKGQLLIHNDSTGFVEIAANQSNASKILSLKPGDKLELRV</sequence>
<dbReference type="SUPFAM" id="SSF101852">
    <property type="entry name" value="Bacterial fluorinating enzyme, C-terminal domain"/>
    <property type="match status" value="1"/>
</dbReference>
<name>A0ABN4UXA4_9BACT</name>
<dbReference type="InterPro" id="IPR046469">
    <property type="entry name" value="SAM_HAT_N"/>
</dbReference>
<dbReference type="PANTHER" id="PTHR35092">
    <property type="entry name" value="CHLORINASE MJ1651"/>
    <property type="match status" value="1"/>
</dbReference>
<dbReference type="Pfam" id="PF20257">
    <property type="entry name" value="SAM_HAT_C"/>
    <property type="match status" value="1"/>
</dbReference>
<accession>A0ABN4UXA4</accession>
<dbReference type="SUPFAM" id="SSF102522">
    <property type="entry name" value="Bacterial fluorinating enzyme, N-terminal domain"/>
    <property type="match status" value="1"/>
</dbReference>
<dbReference type="InterPro" id="IPR046470">
    <property type="entry name" value="SAM_HAT_C"/>
</dbReference>
<dbReference type="RefSeq" id="WP_012058091.1">
    <property type="nucleotide sequence ID" value="NZ_CP007389.1"/>
</dbReference>
<gene>
    <name evidence="5" type="ORF">BW47_09990</name>
</gene>
<protein>
    <recommendedName>
        <fullName evidence="7">Adenosyl-chloride synthase</fullName>
    </recommendedName>
</protein>
<dbReference type="Proteomes" id="UP000185490">
    <property type="component" value="Chromosome"/>
</dbReference>
<dbReference type="InterPro" id="IPR023228">
    <property type="entry name" value="SAM_OH_AdoTrfase_N_sf"/>
</dbReference>
<dbReference type="Pfam" id="PF01887">
    <property type="entry name" value="SAM_HAT_N"/>
    <property type="match status" value="1"/>
</dbReference>
<reference evidence="5 6" key="1">
    <citation type="submission" date="2014-02" db="EMBL/GenBank/DDBJ databases">
        <title>Diversity of Thermotogales isolates from hydrothermal vents.</title>
        <authorList>
            <person name="Haverkamp T.H.A."/>
            <person name="Lossouarn J."/>
            <person name="Geslin C."/>
            <person name="Nesbo C.L."/>
        </authorList>
    </citation>
    <scope>NUCLEOTIDE SEQUENCE [LARGE SCALE GENOMIC DNA]</scope>
    <source>
        <strain evidence="5 6">431</strain>
    </source>
</reference>
<dbReference type="PANTHER" id="PTHR35092:SF1">
    <property type="entry name" value="CHLORINASE MJ1651"/>
    <property type="match status" value="1"/>
</dbReference>
<organism evidence="5 6">
    <name type="scientific">Thermosipho melanesiensis</name>
    <dbReference type="NCBI Taxonomy" id="46541"/>
    <lineage>
        <taxon>Bacteria</taxon>
        <taxon>Thermotogati</taxon>
        <taxon>Thermotogota</taxon>
        <taxon>Thermotogae</taxon>
        <taxon>Thermotogales</taxon>
        <taxon>Fervidobacteriaceae</taxon>
        <taxon>Thermosipho</taxon>
    </lineage>
</organism>
<keyword evidence="1" id="KW-0949">S-adenosyl-L-methionine</keyword>
<dbReference type="EMBL" id="CP007389">
    <property type="protein sequence ID" value="APT74755.1"/>
    <property type="molecule type" value="Genomic_DNA"/>
</dbReference>
<evidence type="ECO:0000256" key="1">
    <source>
        <dbReference type="ARBA" id="ARBA00022691"/>
    </source>
</evidence>
<feature type="domain" description="S-adenosyl-l-methionine hydroxide adenosyltransferase C-terminal" evidence="4">
    <location>
        <begin position="166"/>
        <end position="248"/>
    </location>
</feature>
<keyword evidence="6" id="KW-1185">Reference proteome</keyword>
<feature type="domain" description="S-adenosyl-l-methionine hydroxide adenosyltransferase N-terminal" evidence="3">
    <location>
        <begin position="2"/>
        <end position="137"/>
    </location>
</feature>
<evidence type="ECO:0000256" key="2">
    <source>
        <dbReference type="ARBA" id="ARBA00024035"/>
    </source>
</evidence>
<dbReference type="InterPro" id="IPR002747">
    <property type="entry name" value="SAM_OH_AdoTrfase"/>
</dbReference>
<evidence type="ECO:0000259" key="4">
    <source>
        <dbReference type="Pfam" id="PF20257"/>
    </source>
</evidence>
<dbReference type="Gene3D" id="3.40.50.10790">
    <property type="entry name" value="S-adenosyl-l-methionine hydroxide adenosyltransferase, N-terminal"/>
    <property type="match status" value="1"/>
</dbReference>
<evidence type="ECO:0008006" key="7">
    <source>
        <dbReference type="Google" id="ProtNLM"/>
    </source>
</evidence>
<comment type="similarity">
    <text evidence="2">Belongs to the SAM hydrolase / SAM-dependent halogenase family.</text>
</comment>
<evidence type="ECO:0000259" key="3">
    <source>
        <dbReference type="Pfam" id="PF01887"/>
    </source>
</evidence>